<feature type="domain" description="TraG N-terminal Proteobacteria" evidence="3">
    <location>
        <begin position="3"/>
        <end position="458"/>
    </location>
</feature>
<feature type="region of interest" description="Disordered" evidence="1">
    <location>
        <begin position="1245"/>
        <end position="1269"/>
    </location>
</feature>
<dbReference type="Pfam" id="PF07916">
    <property type="entry name" value="TraG_N"/>
    <property type="match status" value="1"/>
</dbReference>
<feature type="transmembrane region" description="Helical" evidence="2">
    <location>
        <begin position="370"/>
        <end position="389"/>
    </location>
</feature>
<comment type="caution">
    <text evidence="4">The sequence shown here is derived from an EMBL/GenBank/DDBJ whole genome shotgun (WGS) entry which is preliminary data.</text>
</comment>
<dbReference type="Proteomes" id="UP000773469">
    <property type="component" value="Unassembled WGS sequence"/>
</dbReference>
<keyword evidence="2" id="KW-1133">Transmembrane helix</keyword>
<feature type="transmembrane region" description="Helical" evidence="2">
    <location>
        <begin position="61"/>
        <end position="78"/>
    </location>
</feature>
<evidence type="ECO:0000313" key="4">
    <source>
        <dbReference type="EMBL" id="GIU41089.1"/>
    </source>
</evidence>
<evidence type="ECO:0000259" key="3">
    <source>
        <dbReference type="Pfam" id="PF07916"/>
    </source>
</evidence>
<feature type="transmembrane region" description="Helical" evidence="2">
    <location>
        <begin position="340"/>
        <end position="358"/>
    </location>
</feature>
<feature type="transmembrane region" description="Helical" evidence="2">
    <location>
        <begin position="424"/>
        <end position="444"/>
    </location>
</feature>
<keyword evidence="2" id="KW-0472">Membrane</keyword>
<keyword evidence="2" id="KW-0812">Transmembrane</keyword>
<reference evidence="4 5" key="1">
    <citation type="submission" date="2021-05" db="EMBL/GenBank/DDBJ databases">
        <title>Molecular characterization for Shewanella algae harboring chromosomal blaOXA-55-like strains isolated from clinical and environment sample.</title>
        <authorList>
            <person name="Ohama Y."/>
            <person name="Aoki K."/>
            <person name="Harada S."/>
            <person name="Moriya K."/>
            <person name="Ishii Y."/>
            <person name="Tateda K."/>
        </authorList>
    </citation>
    <scope>NUCLEOTIDE SEQUENCE [LARGE SCALE GENOMIC DNA]</scope>
    <source>
        <strain evidence="4 5">MBTL60-118</strain>
    </source>
</reference>
<dbReference type="RefSeq" id="WP_220756952.1">
    <property type="nucleotide sequence ID" value="NZ_BPEU01000013.1"/>
</dbReference>
<organism evidence="4 5">
    <name type="scientific">Shewanella colwelliana</name>
    <name type="common">Alteromonas colwelliana</name>
    <dbReference type="NCBI Taxonomy" id="23"/>
    <lineage>
        <taxon>Bacteria</taxon>
        <taxon>Pseudomonadati</taxon>
        <taxon>Pseudomonadota</taxon>
        <taxon>Gammaproteobacteria</taxon>
        <taxon>Alteromonadales</taxon>
        <taxon>Shewanellaceae</taxon>
        <taxon>Shewanella</taxon>
    </lineage>
</organism>
<proteinExistence type="predicted"/>
<name>A0ABQ4P1M5_SHECO</name>
<feature type="transmembrane region" description="Helical" evidence="2">
    <location>
        <begin position="98"/>
        <end position="116"/>
    </location>
</feature>
<sequence>MWEVYSVGNATFLIEVYRGIARFWSTNDVYVMISAALVIGLLWNSLNWAMNQEKAPFPAKGFVFSIILVLAFLGPQSLTDVRVVSKKDSSFQVIDNVPLLPAVGGWLITTTGTALADVMAQAFSIADVDSWQALSPIQNFVNLSDTNYSDVCIPKPSQPGYNICKTLNSYLNDCFVASNMITPGASNSIDQILAAKPQDIFPLMAVTNEGLEARSYLVDDNPAGVVRVCKDLHRDLSNAMNDTNYQQNLKNTMLAQGVNLDEVGTFLRQYGAQGVIPAAESSLQLANAAFMRSVFRDYFNSSPYGQQVARAMFDTVRQRQLANASKKEYWMENAEVMQSFLEALTVFLTPFLALVLSISGQGLLAVGQYFAAWAFVQLWSVMIVLVNMFTALAMTNRFTDAVSVNKSQFSLSSIDSQFATANSYIGISGLLYTLIPPICIFVLYRGVHAIQGMSRQAMADPNINSQRLSPDTGASASNGQISYGNQMSTFENNTGRFVNGDSLVSTSMGQYSVGSSMGGSAAAGASTMRSQAKTYADSAQKALDNIFGNSTAGNFNFASSSDSQYQASSMSEWASAAANAISDATGMSAKEAQQLVAGGAVTVGVDGALSFGGIVGGGGSNGIFGKLGASASADIKASLGLNATGSQETNSNFQNALSKTEGMTEKINSALSKITTASEGASFSDMGSIQENAKLARAFTQQSQAAEQQQLMLSGMATQSGQVSSSKQLDIAGLATDLRHQNLEEFMSSQNPELWNNIKNTQIDGISGDKWLESKSNDIREAREQKSANPMGEGRASALMQFIDRLDAIDTVANSDGNKSVDIEKEQRDAAINRDIYGTLAAKGVVNADAGESLYQNKLNTLKDMEMVAGALTANQNEISQGTPEITSSNEFNKEYSKREETGIRKVDSAGSEAKQGKETVMQVADADKSRAEQDGYALTGEIKLPSESKQAELNEKAKLLDETTSSLTPTLDAVQSVIPNATDLIKPGAETAFHNFVEMQVKDNADISSYRPEYAEAFGSIADLDAFKTGSMQDRLASYNADKAINAQNMINVLSNDELMTTILGKDENGQYGVGTDESKVMFDKNTLEKLSEGANWLQEYNPEETNTPAVTQAIANAQHTEGDAAGTYLQAMQNLGALHESTSDSDGKLFSSESVNAAKDIESLLSIQESGRGEYAMIAELSDGTTMTSGTYWYPSGDREDSRDSISERLNTIEEMADNMGNLLSPEQHSYIDKTIETVRERINEKSGDREGEDINDGSKKPNSIYD</sequence>
<accession>A0ABQ4P1M5</accession>
<dbReference type="InterPro" id="IPR012931">
    <property type="entry name" value="TraG_N_Proteobacteria"/>
</dbReference>
<dbReference type="EMBL" id="BPEU01000013">
    <property type="protein sequence ID" value="GIU41089.1"/>
    <property type="molecule type" value="Genomic_DNA"/>
</dbReference>
<protein>
    <recommendedName>
        <fullName evidence="3">TraG N-terminal Proteobacteria domain-containing protein</fullName>
    </recommendedName>
</protein>
<keyword evidence="5" id="KW-1185">Reference proteome</keyword>
<evidence type="ECO:0000313" key="5">
    <source>
        <dbReference type="Proteomes" id="UP000773469"/>
    </source>
</evidence>
<evidence type="ECO:0000256" key="2">
    <source>
        <dbReference type="SAM" id="Phobius"/>
    </source>
</evidence>
<evidence type="ECO:0000256" key="1">
    <source>
        <dbReference type="SAM" id="MobiDB-lite"/>
    </source>
</evidence>
<feature type="transmembrane region" description="Helical" evidence="2">
    <location>
        <begin position="29"/>
        <end position="49"/>
    </location>
</feature>
<gene>
    <name evidence="4" type="ORF">TUM3794_20740</name>
</gene>